<comment type="similarity">
    <text evidence="1">Belongs to the glycine N-acyltransferase family.</text>
</comment>
<protein>
    <recommendedName>
        <fullName evidence="1">Glycine N-acyltransferase-like protein</fullName>
        <ecNumber evidence="1">2.3.1.-</ecNumber>
    </recommendedName>
</protein>
<evidence type="ECO:0000313" key="3">
    <source>
        <dbReference type="Proteomes" id="UP001432322"/>
    </source>
</evidence>
<dbReference type="GO" id="GO:0047961">
    <property type="term" value="F:glycine N-acyltransferase activity"/>
    <property type="evidence" value="ECO:0007669"/>
    <property type="project" value="InterPro"/>
</dbReference>
<evidence type="ECO:0000256" key="1">
    <source>
        <dbReference type="RuleBase" id="RU368002"/>
    </source>
</evidence>
<accession>A0AAV5VSI6</accession>
<dbReference type="AlphaFoldDB" id="A0AAV5VSI6"/>
<organism evidence="2 3">
    <name type="scientific">Pristionchus fissidentatus</name>
    <dbReference type="NCBI Taxonomy" id="1538716"/>
    <lineage>
        <taxon>Eukaryota</taxon>
        <taxon>Metazoa</taxon>
        <taxon>Ecdysozoa</taxon>
        <taxon>Nematoda</taxon>
        <taxon>Chromadorea</taxon>
        <taxon>Rhabditida</taxon>
        <taxon>Rhabditina</taxon>
        <taxon>Diplogasteromorpha</taxon>
        <taxon>Diplogasteroidea</taxon>
        <taxon>Neodiplogasteridae</taxon>
        <taxon>Pristionchus</taxon>
    </lineage>
</organism>
<dbReference type="InterPro" id="IPR016181">
    <property type="entry name" value="Acyl_CoA_acyltransferase"/>
</dbReference>
<comment type="caution">
    <text evidence="2">The sequence shown here is derived from an EMBL/GenBank/DDBJ whole genome shotgun (WGS) entry which is preliminary data.</text>
</comment>
<evidence type="ECO:0000313" key="2">
    <source>
        <dbReference type="EMBL" id="GMT21550.1"/>
    </source>
</evidence>
<reference evidence="2" key="1">
    <citation type="submission" date="2023-10" db="EMBL/GenBank/DDBJ databases">
        <title>Genome assembly of Pristionchus species.</title>
        <authorList>
            <person name="Yoshida K."/>
            <person name="Sommer R.J."/>
        </authorList>
    </citation>
    <scope>NUCLEOTIDE SEQUENCE</scope>
    <source>
        <strain evidence="2">RS5133</strain>
    </source>
</reference>
<dbReference type="PANTHER" id="PTHR15298">
    <property type="entry name" value="L-COA N-ACYLTRANSFERASE-RELATED"/>
    <property type="match status" value="1"/>
</dbReference>
<name>A0AAV5VSI6_9BILA</name>
<feature type="non-terminal residue" evidence="2">
    <location>
        <position position="188"/>
    </location>
</feature>
<dbReference type="SUPFAM" id="SSF55729">
    <property type="entry name" value="Acyl-CoA N-acyltransferases (Nat)"/>
    <property type="match status" value="1"/>
</dbReference>
<sequence length="188" mass="21462">VQSLLRTIFHRILPQVAPGCARVFLDADTTMPAMVAISDFQIVYTGDFRRFYMNDEQMEAVSQVTVTLPEGYYISEVNGDGDYEEIHGAWPYGANMDPQLTRQHLMHLPSSCIRTDDGSLASWELSHHFMKMSHHFTYPSHRGQQLGVISELLIAKRYIELGYRPFKGVSDSNEGVIRGSRKSPYWTE</sequence>
<dbReference type="EC" id="2.3.1.-" evidence="1"/>
<keyword evidence="1" id="KW-0808">Transferase</keyword>
<proteinExistence type="inferred from homology"/>
<dbReference type="Proteomes" id="UP001432322">
    <property type="component" value="Unassembled WGS sequence"/>
</dbReference>
<dbReference type="EMBL" id="BTSY01000004">
    <property type="protein sequence ID" value="GMT21550.1"/>
    <property type="molecule type" value="Genomic_DNA"/>
</dbReference>
<feature type="non-terminal residue" evidence="2">
    <location>
        <position position="1"/>
    </location>
</feature>
<dbReference type="GO" id="GO:0005739">
    <property type="term" value="C:mitochondrion"/>
    <property type="evidence" value="ECO:0007669"/>
    <property type="project" value="InterPro"/>
</dbReference>
<dbReference type="PANTHER" id="PTHR15298:SF1">
    <property type="entry name" value="GLYCINE N-ACYLTRANSFERASE-LIKE PROTEIN"/>
    <property type="match status" value="1"/>
</dbReference>
<gene>
    <name evidence="2" type="ORF">PFISCL1PPCAC_12847</name>
</gene>
<keyword evidence="3" id="KW-1185">Reference proteome</keyword>
<dbReference type="InterPro" id="IPR010313">
    <property type="entry name" value="Glycine_N-acyltransferase"/>
</dbReference>
<keyword evidence="1" id="KW-0012">Acyltransferase</keyword>
<dbReference type="Gene3D" id="3.40.630.30">
    <property type="match status" value="1"/>
</dbReference>